<evidence type="ECO:0000313" key="5">
    <source>
        <dbReference type="Proteomes" id="UP000278351"/>
    </source>
</evidence>
<dbReference type="PANTHER" id="PTHR37302">
    <property type="entry name" value="SLR1116 PROTEIN"/>
    <property type="match status" value="1"/>
</dbReference>
<dbReference type="EMBL" id="RPDH01000002">
    <property type="protein sequence ID" value="RPE09856.1"/>
    <property type="molecule type" value="Genomic_DNA"/>
</dbReference>
<protein>
    <submittedName>
        <fullName evidence="4">DUF664 domain-containing protein</fullName>
    </submittedName>
</protein>
<evidence type="ECO:0000256" key="2">
    <source>
        <dbReference type="ARBA" id="ARBA00022723"/>
    </source>
</evidence>
<keyword evidence="2 3" id="KW-0479">Metal-binding</keyword>
<dbReference type="SUPFAM" id="SSF109854">
    <property type="entry name" value="DinB/YfiT-like putative metalloenzymes"/>
    <property type="match status" value="1"/>
</dbReference>
<keyword evidence="5" id="KW-1185">Reference proteome</keyword>
<evidence type="ECO:0000313" key="4">
    <source>
        <dbReference type="EMBL" id="RPE09856.1"/>
    </source>
</evidence>
<feature type="binding site" evidence="3">
    <location>
        <position position="48"/>
    </location>
    <ligand>
        <name>a divalent metal cation</name>
        <dbReference type="ChEBI" id="CHEBI:60240"/>
    </ligand>
</feature>
<name>A0A3N4PNX5_9BACT</name>
<dbReference type="RefSeq" id="WP_123848835.1">
    <property type="nucleotide sequence ID" value="NZ_RPDH01000002.1"/>
</dbReference>
<dbReference type="InterPro" id="IPR034660">
    <property type="entry name" value="DinB/YfiT-like"/>
</dbReference>
<reference evidence="4 5" key="1">
    <citation type="submission" date="2018-11" db="EMBL/GenBank/DDBJ databases">
        <title>Chitinophaga lutea sp.nov., isolate from arsenic contaminated soil.</title>
        <authorList>
            <person name="Zong Y."/>
        </authorList>
    </citation>
    <scope>NUCLEOTIDE SEQUENCE [LARGE SCALE GENOMIC DNA]</scope>
    <source>
        <strain evidence="4 5">ZY74</strain>
    </source>
</reference>
<dbReference type="Pfam" id="PF05163">
    <property type="entry name" value="DinB"/>
    <property type="match status" value="1"/>
</dbReference>
<sequence>MKDLLLQYAMYNIWANQRLLNVLGGLTEEQLDRDLGSSFPTLRRTVYHIWDVESIWYQRLQLASPVIRPAEGFTGTWPEFVQAFQRQSVMLKDFIATASDARLAHTIEYHHPVRGICKSAVQHALLTVFSHSGFHRGQLVTMLRQVGATKIPATDFIEFTRSKK</sequence>
<comment type="similarity">
    <text evidence="1">Belongs to the DinB family.</text>
</comment>
<dbReference type="OrthoDB" id="9811413at2"/>
<dbReference type="GO" id="GO:0046872">
    <property type="term" value="F:metal ion binding"/>
    <property type="evidence" value="ECO:0007669"/>
    <property type="project" value="UniProtKB-KW"/>
</dbReference>
<feature type="binding site" evidence="3">
    <location>
        <position position="131"/>
    </location>
    <ligand>
        <name>a divalent metal cation</name>
        <dbReference type="ChEBI" id="CHEBI:60240"/>
    </ligand>
</feature>
<dbReference type="PANTHER" id="PTHR37302:SF3">
    <property type="entry name" value="DAMAGE-INDUCIBLE PROTEIN DINB"/>
    <property type="match status" value="1"/>
</dbReference>
<gene>
    <name evidence="4" type="ORF">EGT74_23115</name>
</gene>
<comment type="caution">
    <text evidence="4">The sequence shown here is derived from an EMBL/GenBank/DDBJ whole genome shotgun (WGS) entry which is preliminary data.</text>
</comment>
<dbReference type="Gene3D" id="1.20.120.450">
    <property type="entry name" value="dinb family like domain"/>
    <property type="match status" value="1"/>
</dbReference>
<evidence type="ECO:0000256" key="3">
    <source>
        <dbReference type="PIRSR" id="PIRSR607837-1"/>
    </source>
</evidence>
<evidence type="ECO:0000256" key="1">
    <source>
        <dbReference type="ARBA" id="ARBA00008635"/>
    </source>
</evidence>
<organism evidence="4 5">
    <name type="scientific">Chitinophaga lutea</name>
    <dbReference type="NCBI Taxonomy" id="2488634"/>
    <lineage>
        <taxon>Bacteria</taxon>
        <taxon>Pseudomonadati</taxon>
        <taxon>Bacteroidota</taxon>
        <taxon>Chitinophagia</taxon>
        <taxon>Chitinophagales</taxon>
        <taxon>Chitinophagaceae</taxon>
        <taxon>Chitinophaga</taxon>
    </lineage>
</organism>
<feature type="binding site" evidence="3">
    <location>
        <position position="135"/>
    </location>
    <ligand>
        <name>a divalent metal cation</name>
        <dbReference type="ChEBI" id="CHEBI:60240"/>
    </ligand>
</feature>
<dbReference type="InterPro" id="IPR007837">
    <property type="entry name" value="DinB"/>
</dbReference>
<dbReference type="AlphaFoldDB" id="A0A3N4PNX5"/>
<accession>A0A3N4PNX5</accession>
<dbReference type="Proteomes" id="UP000278351">
    <property type="component" value="Unassembled WGS sequence"/>
</dbReference>
<proteinExistence type="inferred from homology"/>